<proteinExistence type="predicted"/>
<feature type="region of interest" description="Disordered" evidence="1">
    <location>
        <begin position="90"/>
        <end position="111"/>
    </location>
</feature>
<comment type="caution">
    <text evidence="2">The sequence shown here is derived from an EMBL/GenBank/DDBJ whole genome shotgun (WGS) entry which is preliminary data.</text>
</comment>
<keyword evidence="3" id="KW-1185">Reference proteome</keyword>
<organism evidence="2 3">
    <name type="scientific">Culter alburnus</name>
    <name type="common">Topmouth culter</name>
    <dbReference type="NCBI Taxonomy" id="194366"/>
    <lineage>
        <taxon>Eukaryota</taxon>
        <taxon>Metazoa</taxon>
        <taxon>Chordata</taxon>
        <taxon>Craniata</taxon>
        <taxon>Vertebrata</taxon>
        <taxon>Euteleostomi</taxon>
        <taxon>Actinopterygii</taxon>
        <taxon>Neopterygii</taxon>
        <taxon>Teleostei</taxon>
        <taxon>Ostariophysi</taxon>
        <taxon>Cypriniformes</taxon>
        <taxon>Xenocyprididae</taxon>
        <taxon>Xenocypridinae</taxon>
        <taxon>Culter</taxon>
    </lineage>
</organism>
<protein>
    <submittedName>
        <fullName evidence="2">Uncharacterized protein</fullName>
    </submittedName>
</protein>
<feature type="compositionally biased region" description="Polar residues" evidence="1">
    <location>
        <begin position="90"/>
        <end position="100"/>
    </location>
</feature>
<evidence type="ECO:0000313" key="3">
    <source>
        <dbReference type="Proteomes" id="UP001479290"/>
    </source>
</evidence>
<evidence type="ECO:0000313" key="2">
    <source>
        <dbReference type="EMBL" id="KAK9960683.1"/>
    </source>
</evidence>
<sequence length="111" mass="12169">MAHVFIRDPNLASPPFTKPLPPICLALFFRFNSRGEGETKDPRGHCCNLLASARSPFVPASFPSLAFSCSRQDLWNFHLPQKTLRVSLSPKTGKTVTTTEADPVTGALSVR</sequence>
<reference evidence="2 3" key="1">
    <citation type="submission" date="2024-05" db="EMBL/GenBank/DDBJ databases">
        <title>A high-quality chromosomal-level genome assembly of Topmouth culter (Culter alburnus).</title>
        <authorList>
            <person name="Zhao H."/>
        </authorList>
    </citation>
    <scope>NUCLEOTIDE SEQUENCE [LARGE SCALE GENOMIC DNA]</scope>
    <source>
        <strain evidence="2">CATC2023</strain>
        <tissue evidence="2">Muscle</tissue>
    </source>
</reference>
<dbReference type="AlphaFoldDB" id="A0AAW1ZJ73"/>
<evidence type="ECO:0000256" key="1">
    <source>
        <dbReference type="SAM" id="MobiDB-lite"/>
    </source>
</evidence>
<name>A0AAW1ZJ73_CULAL</name>
<accession>A0AAW1ZJ73</accession>
<gene>
    <name evidence="2" type="ORF">ABG768_008527</name>
</gene>
<dbReference type="EMBL" id="JAWDJR010000016">
    <property type="protein sequence ID" value="KAK9960683.1"/>
    <property type="molecule type" value="Genomic_DNA"/>
</dbReference>
<dbReference type="Proteomes" id="UP001479290">
    <property type="component" value="Unassembled WGS sequence"/>
</dbReference>